<gene>
    <name evidence="1" type="ORF">RJT34_09495</name>
</gene>
<evidence type="ECO:0000313" key="1">
    <source>
        <dbReference type="EMBL" id="KAK7311383.1"/>
    </source>
</evidence>
<name>A0AAN9K7U3_CLITE</name>
<sequence>MYCTSKSWAVTVIGVPLKIAITIPQIHQVKTPFNRRIYFLGLVKPRFDQPNFVTKQAPNPSLQISPPLYPYLLFFPLITEKEGS</sequence>
<comment type="caution">
    <text evidence="1">The sequence shown here is derived from an EMBL/GenBank/DDBJ whole genome shotgun (WGS) entry which is preliminary data.</text>
</comment>
<proteinExistence type="predicted"/>
<dbReference type="EMBL" id="JAYKXN010000002">
    <property type="protein sequence ID" value="KAK7311383.1"/>
    <property type="molecule type" value="Genomic_DNA"/>
</dbReference>
<evidence type="ECO:0000313" key="2">
    <source>
        <dbReference type="Proteomes" id="UP001359559"/>
    </source>
</evidence>
<organism evidence="1 2">
    <name type="scientific">Clitoria ternatea</name>
    <name type="common">Butterfly pea</name>
    <dbReference type="NCBI Taxonomy" id="43366"/>
    <lineage>
        <taxon>Eukaryota</taxon>
        <taxon>Viridiplantae</taxon>
        <taxon>Streptophyta</taxon>
        <taxon>Embryophyta</taxon>
        <taxon>Tracheophyta</taxon>
        <taxon>Spermatophyta</taxon>
        <taxon>Magnoliopsida</taxon>
        <taxon>eudicotyledons</taxon>
        <taxon>Gunneridae</taxon>
        <taxon>Pentapetalae</taxon>
        <taxon>rosids</taxon>
        <taxon>fabids</taxon>
        <taxon>Fabales</taxon>
        <taxon>Fabaceae</taxon>
        <taxon>Papilionoideae</taxon>
        <taxon>50 kb inversion clade</taxon>
        <taxon>NPAAA clade</taxon>
        <taxon>indigoferoid/millettioid clade</taxon>
        <taxon>Phaseoleae</taxon>
        <taxon>Clitoria</taxon>
    </lineage>
</organism>
<dbReference type="Proteomes" id="UP001359559">
    <property type="component" value="Unassembled WGS sequence"/>
</dbReference>
<dbReference type="AlphaFoldDB" id="A0AAN9K7U3"/>
<protein>
    <submittedName>
        <fullName evidence="1">Uncharacterized protein</fullName>
    </submittedName>
</protein>
<reference evidence="1 2" key="1">
    <citation type="submission" date="2024-01" db="EMBL/GenBank/DDBJ databases">
        <title>The genomes of 5 underutilized Papilionoideae crops provide insights into root nodulation and disease resistance.</title>
        <authorList>
            <person name="Yuan L."/>
        </authorList>
    </citation>
    <scope>NUCLEOTIDE SEQUENCE [LARGE SCALE GENOMIC DNA]</scope>
    <source>
        <strain evidence="1">LY-2023</strain>
        <tissue evidence="1">Leaf</tissue>
    </source>
</reference>
<keyword evidence="2" id="KW-1185">Reference proteome</keyword>
<accession>A0AAN9K7U3</accession>